<protein>
    <submittedName>
        <fullName evidence="1">Uncharacterized protein</fullName>
    </submittedName>
</protein>
<dbReference type="EMBL" id="BSYO01000011">
    <property type="protein sequence ID" value="GMH11601.1"/>
    <property type="molecule type" value="Genomic_DNA"/>
</dbReference>
<keyword evidence="2" id="KW-1185">Reference proteome</keyword>
<proteinExistence type="predicted"/>
<comment type="caution">
    <text evidence="1">The sequence shown here is derived from an EMBL/GenBank/DDBJ whole genome shotgun (WGS) entry which is preliminary data.</text>
</comment>
<accession>A0AAD3SIZ7</accession>
<reference evidence="1" key="1">
    <citation type="submission" date="2023-05" db="EMBL/GenBank/DDBJ databases">
        <title>Nepenthes gracilis genome sequencing.</title>
        <authorList>
            <person name="Fukushima K."/>
        </authorList>
    </citation>
    <scope>NUCLEOTIDE SEQUENCE</scope>
    <source>
        <strain evidence="1">SING2019-196</strain>
    </source>
</reference>
<gene>
    <name evidence="1" type="ORF">Nepgr_013442</name>
</gene>
<name>A0AAD3SIZ7_NEPGR</name>
<sequence>MSDCMAVEDIASEDVPMQCSAHNLAQSQVESAVAEVDTDPLSLGIMMLIKDNNFWLSLNALTPAADFSWFPTYFMSMKMQFVDDNSEAYELTAALMVAGRMVSGPKISGFLEVLFCCQAGISAGFVCAYSLGQASAYPFQLAGAGGWAYAVVGLKFAVLCDENAECVAVGPSVYDLVLCFHRITLFALAFD</sequence>
<evidence type="ECO:0000313" key="1">
    <source>
        <dbReference type="EMBL" id="GMH11601.1"/>
    </source>
</evidence>
<evidence type="ECO:0000313" key="2">
    <source>
        <dbReference type="Proteomes" id="UP001279734"/>
    </source>
</evidence>
<dbReference type="Proteomes" id="UP001279734">
    <property type="component" value="Unassembled WGS sequence"/>
</dbReference>
<organism evidence="1 2">
    <name type="scientific">Nepenthes gracilis</name>
    <name type="common">Slender pitcher plant</name>
    <dbReference type="NCBI Taxonomy" id="150966"/>
    <lineage>
        <taxon>Eukaryota</taxon>
        <taxon>Viridiplantae</taxon>
        <taxon>Streptophyta</taxon>
        <taxon>Embryophyta</taxon>
        <taxon>Tracheophyta</taxon>
        <taxon>Spermatophyta</taxon>
        <taxon>Magnoliopsida</taxon>
        <taxon>eudicotyledons</taxon>
        <taxon>Gunneridae</taxon>
        <taxon>Pentapetalae</taxon>
        <taxon>Caryophyllales</taxon>
        <taxon>Nepenthaceae</taxon>
        <taxon>Nepenthes</taxon>
    </lineage>
</organism>
<dbReference type="AlphaFoldDB" id="A0AAD3SIZ7"/>